<dbReference type="InterPro" id="IPR011053">
    <property type="entry name" value="Single_hybrid_motif"/>
</dbReference>
<evidence type="ECO:0000313" key="7">
    <source>
        <dbReference type="EMBL" id="GAI37557.1"/>
    </source>
</evidence>
<feature type="non-terminal residue" evidence="7">
    <location>
        <position position="129"/>
    </location>
</feature>
<dbReference type="InterPro" id="IPR000089">
    <property type="entry name" value="Biotin_lipoyl"/>
</dbReference>
<feature type="domain" description="Lipoyl-binding" evidence="6">
    <location>
        <begin position="3"/>
        <end position="78"/>
    </location>
</feature>
<dbReference type="PROSITE" id="PS00189">
    <property type="entry name" value="LIPOYL"/>
    <property type="match status" value="1"/>
</dbReference>
<sequence>MAQFELQMPKLGESIEEATITKWFVKVGDKIDDDDVLLEIATDKVDSEIPSPVSGTIIKIHVEQDQTVPVGTIIAVIDTSEGEVVIDDAPVTEKEVEESAAPESAVAETTESDTTESDTVETLEETPSS</sequence>
<feature type="region of interest" description="Disordered" evidence="5">
    <location>
        <begin position="90"/>
        <end position="129"/>
    </location>
</feature>
<organism evidence="7">
    <name type="scientific">marine sediment metagenome</name>
    <dbReference type="NCBI Taxonomy" id="412755"/>
    <lineage>
        <taxon>unclassified sequences</taxon>
        <taxon>metagenomes</taxon>
        <taxon>ecological metagenomes</taxon>
    </lineage>
</organism>
<comment type="caution">
    <text evidence="7">The sequence shown here is derived from an EMBL/GenBank/DDBJ whole genome shotgun (WGS) entry which is preliminary data.</text>
</comment>
<dbReference type="GO" id="GO:0005737">
    <property type="term" value="C:cytoplasm"/>
    <property type="evidence" value="ECO:0007669"/>
    <property type="project" value="TreeGrafter"/>
</dbReference>
<evidence type="ECO:0000256" key="4">
    <source>
        <dbReference type="ARBA" id="ARBA00023315"/>
    </source>
</evidence>
<evidence type="ECO:0000256" key="3">
    <source>
        <dbReference type="ARBA" id="ARBA00022823"/>
    </source>
</evidence>
<dbReference type="InterPro" id="IPR003016">
    <property type="entry name" value="2-oxoA_DH_lipoyl-BS"/>
</dbReference>
<reference evidence="7" key="1">
    <citation type="journal article" date="2014" name="Front. Microbiol.">
        <title>High frequency of phylogenetically diverse reductive dehalogenase-homologous genes in deep subseafloor sedimentary metagenomes.</title>
        <authorList>
            <person name="Kawai M."/>
            <person name="Futagami T."/>
            <person name="Toyoda A."/>
            <person name="Takaki Y."/>
            <person name="Nishi S."/>
            <person name="Hori S."/>
            <person name="Arai W."/>
            <person name="Tsubouchi T."/>
            <person name="Morono Y."/>
            <person name="Uchiyama I."/>
            <person name="Ito T."/>
            <person name="Fujiyama A."/>
            <person name="Inagaki F."/>
            <person name="Takami H."/>
        </authorList>
    </citation>
    <scope>NUCLEOTIDE SEQUENCE</scope>
    <source>
        <strain evidence="7">Expedition CK06-06</strain>
    </source>
</reference>
<evidence type="ECO:0000256" key="2">
    <source>
        <dbReference type="ARBA" id="ARBA00022679"/>
    </source>
</evidence>
<dbReference type="AlphaFoldDB" id="X1N0M1"/>
<keyword evidence="4" id="KW-0012">Acyltransferase</keyword>
<evidence type="ECO:0000256" key="1">
    <source>
        <dbReference type="ARBA" id="ARBA00001938"/>
    </source>
</evidence>
<keyword evidence="2" id="KW-0808">Transferase</keyword>
<dbReference type="Gene3D" id="2.40.50.100">
    <property type="match status" value="1"/>
</dbReference>
<feature type="compositionally biased region" description="Acidic residues" evidence="5">
    <location>
        <begin position="110"/>
        <end position="129"/>
    </location>
</feature>
<dbReference type="CDD" id="cd06849">
    <property type="entry name" value="lipoyl_domain"/>
    <property type="match status" value="1"/>
</dbReference>
<dbReference type="SUPFAM" id="SSF51230">
    <property type="entry name" value="Single hybrid motif"/>
    <property type="match status" value="1"/>
</dbReference>
<dbReference type="GO" id="GO:0031405">
    <property type="term" value="F:lipoic acid binding"/>
    <property type="evidence" value="ECO:0007669"/>
    <property type="project" value="TreeGrafter"/>
</dbReference>
<protein>
    <recommendedName>
        <fullName evidence="6">Lipoyl-binding domain-containing protein</fullName>
    </recommendedName>
</protein>
<evidence type="ECO:0000259" key="6">
    <source>
        <dbReference type="PROSITE" id="PS50968"/>
    </source>
</evidence>
<dbReference type="Pfam" id="PF00364">
    <property type="entry name" value="Biotin_lipoyl"/>
    <property type="match status" value="1"/>
</dbReference>
<accession>X1N0M1</accession>
<dbReference type="EMBL" id="BARV01030106">
    <property type="protein sequence ID" value="GAI37557.1"/>
    <property type="molecule type" value="Genomic_DNA"/>
</dbReference>
<dbReference type="PANTHER" id="PTHR43178:SF5">
    <property type="entry name" value="LIPOAMIDE ACYLTRANSFERASE COMPONENT OF BRANCHED-CHAIN ALPHA-KETO ACID DEHYDROGENASE COMPLEX, MITOCHONDRIAL"/>
    <property type="match status" value="1"/>
</dbReference>
<dbReference type="PANTHER" id="PTHR43178">
    <property type="entry name" value="DIHYDROLIPOAMIDE ACETYLTRANSFERASE COMPONENT OF PYRUVATE DEHYDROGENASE COMPLEX"/>
    <property type="match status" value="1"/>
</dbReference>
<comment type="cofactor">
    <cofactor evidence="1">
        <name>(R)-lipoate</name>
        <dbReference type="ChEBI" id="CHEBI:83088"/>
    </cofactor>
</comment>
<dbReference type="InterPro" id="IPR050743">
    <property type="entry name" value="2-oxoacid_DH_E2_comp"/>
</dbReference>
<name>X1N0M1_9ZZZZ</name>
<keyword evidence="3" id="KW-0450">Lipoyl</keyword>
<evidence type="ECO:0000256" key="5">
    <source>
        <dbReference type="SAM" id="MobiDB-lite"/>
    </source>
</evidence>
<gene>
    <name evidence="7" type="ORF">S06H3_47871</name>
</gene>
<proteinExistence type="predicted"/>
<dbReference type="GO" id="GO:0016407">
    <property type="term" value="F:acetyltransferase activity"/>
    <property type="evidence" value="ECO:0007669"/>
    <property type="project" value="TreeGrafter"/>
</dbReference>
<dbReference type="PROSITE" id="PS50968">
    <property type="entry name" value="BIOTINYL_LIPOYL"/>
    <property type="match status" value="1"/>
</dbReference>